<proteinExistence type="predicted"/>
<accession>A0A846XIZ7</accession>
<protein>
    <submittedName>
        <fullName evidence="1">Uncharacterized protein</fullName>
    </submittedName>
</protein>
<dbReference type="AlphaFoldDB" id="A0A846XIZ7"/>
<gene>
    <name evidence="1" type="ORF">HGA13_19505</name>
</gene>
<dbReference type="EMBL" id="JAAXOO010000005">
    <property type="protein sequence ID" value="NKY35239.1"/>
    <property type="molecule type" value="Genomic_DNA"/>
</dbReference>
<organism evidence="1 2">
    <name type="scientific">Nocardia speluncae</name>
    <dbReference type="NCBI Taxonomy" id="419477"/>
    <lineage>
        <taxon>Bacteria</taxon>
        <taxon>Bacillati</taxon>
        <taxon>Actinomycetota</taxon>
        <taxon>Actinomycetes</taxon>
        <taxon>Mycobacteriales</taxon>
        <taxon>Nocardiaceae</taxon>
        <taxon>Nocardia</taxon>
    </lineage>
</organism>
<sequence length="182" mass="20615">MGRFVFQEIGPWVVEMQWHEGNFQGGPATVFIRPIEEESPPAGGISSTVLREIDFRGASAKLHEDVGKNPVGFMEQMKQRWRDRTEPMKKLRAELANGITAEYLALLSKEYVYRVSDGQSKPVEKIAEELGKSTQTVRGHLWQARKRNLLTGSIGRKGGELTIEALTVLQRMEPPDPRRVDR</sequence>
<keyword evidence="2" id="KW-1185">Reference proteome</keyword>
<reference evidence="1 2" key="1">
    <citation type="submission" date="2020-04" db="EMBL/GenBank/DDBJ databases">
        <title>MicrobeNet Type strains.</title>
        <authorList>
            <person name="Nicholson A.C."/>
        </authorList>
    </citation>
    <scope>NUCLEOTIDE SEQUENCE [LARGE SCALE GENOMIC DNA]</scope>
    <source>
        <strain evidence="1 2">DSM 45078</strain>
    </source>
</reference>
<evidence type="ECO:0000313" key="1">
    <source>
        <dbReference type="EMBL" id="NKY35239.1"/>
    </source>
</evidence>
<dbReference type="RefSeq" id="WP_068042624.1">
    <property type="nucleotide sequence ID" value="NZ_JAAXOO010000005.1"/>
</dbReference>
<dbReference type="Proteomes" id="UP000565715">
    <property type="component" value="Unassembled WGS sequence"/>
</dbReference>
<name>A0A846XIZ7_9NOCA</name>
<comment type="caution">
    <text evidence="1">The sequence shown here is derived from an EMBL/GenBank/DDBJ whole genome shotgun (WGS) entry which is preliminary data.</text>
</comment>
<evidence type="ECO:0000313" key="2">
    <source>
        <dbReference type="Proteomes" id="UP000565715"/>
    </source>
</evidence>